<dbReference type="Proteomes" id="UP000288623">
    <property type="component" value="Unassembled WGS sequence"/>
</dbReference>
<dbReference type="EMBL" id="JTFC01000012">
    <property type="protein sequence ID" value="RUS57735.1"/>
    <property type="molecule type" value="Genomic_DNA"/>
</dbReference>
<protein>
    <submittedName>
        <fullName evidence="2">Uncharacterized protein</fullName>
    </submittedName>
</protein>
<dbReference type="OrthoDB" id="2721949at2"/>
<keyword evidence="1" id="KW-1133">Transmembrane helix</keyword>
<keyword evidence="1" id="KW-0812">Transmembrane</keyword>
<keyword evidence="3" id="KW-1185">Reference proteome</keyword>
<dbReference type="AlphaFoldDB" id="A0A433RWT1"/>
<evidence type="ECO:0000313" key="2">
    <source>
        <dbReference type="EMBL" id="RUS57735.1"/>
    </source>
</evidence>
<comment type="caution">
    <text evidence="2">The sequence shown here is derived from an EMBL/GenBank/DDBJ whole genome shotgun (WGS) entry which is preliminary data.</text>
</comment>
<evidence type="ECO:0000313" key="3">
    <source>
        <dbReference type="Proteomes" id="UP000288623"/>
    </source>
</evidence>
<keyword evidence="1" id="KW-0472">Membrane</keyword>
<proteinExistence type="predicted"/>
<feature type="transmembrane region" description="Helical" evidence="1">
    <location>
        <begin position="36"/>
        <end position="55"/>
    </location>
</feature>
<accession>A0A433RWT1</accession>
<reference evidence="2 3" key="1">
    <citation type="submission" date="2014-11" db="EMBL/GenBank/DDBJ databases">
        <title>Genome sequence and analysis of novel Kurthia sp.</title>
        <authorList>
            <person name="Lawson J.N."/>
            <person name="Gonzalez J.E."/>
            <person name="Rinauldi L."/>
            <person name="Xuan Z."/>
            <person name="Firman A."/>
            <person name="Shaddox L."/>
            <person name="Trudeau A."/>
            <person name="Shah S."/>
            <person name="Reiman D."/>
        </authorList>
    </citation>
    <scope>NUCLEOTIDE SEQUENCE [LARGE SCALE GENOMIC DNA]</scope>
    <source>
        <strain evidence="2 3">3B1D</strain>
    </source>
</reference>
<feature type="transmembrane region" description="Helical" evidence="1">
    <location>
        <begin position="6"/>
        <end position="24"/>
    </location>
</feature>
<evidence type="ECO:0000256" key="1">
    <source>
        <dbReference type="SAM" id="Phobius"/>
    </source>
</evidence>
<name>A0A433RWT1_9BACL</name>
<organism evidence="2 3">
    <name type="scientific">Candidatus Kurthia intestinigallinarum</name>
    <dbReference type="NCBI Taxonomy" id="1562256"/>
    <lineage>
        <taxon>Bacteria</taxon>
        <taxon>Bacillati</taxon>
        <taxon>Bacillota</taxon>
        <taxon>Bacilli</taxon>
        <taxon>Bacillales</taxon>
        <taxon>Caryophanaceae</taxon>
        <taxon>Kurthia</taxon>
    </lineage>
</organism>
<sequence>MSSPLLLVIAMFSIIIWIVVSKELLKPTKQLNKQKLITLVATGFLTTFIITWSFVQKLIA</sequence>
<dbReference type="RefSeq" id="WP_126989674.1">
    <property type="nucleotide sequence ID" value="NZ_JTFC01000012.1"/>
</dbReference>
<gene>
    <name evidence="2" type="ORF">QI30_04035</name>
</gene>